<gene>
    <name evidence="1" type="ORF">CGZ90_15020</name>
</gene>
<organism evidence="1 2">
    <name type="scientific">Fictibacillus aquaticus</name>
    <dbReference type="NCBI Taxonomy" id="2021314"/>
    <lineage>
        <taxon>Bacteria</taxon>
        <taxon>Bacillati</taxon>
        <taxon>Bacillota</taxon>
        <taxon>Bacilli</taxon>
        <taxon>Bacillales</taxon>
        <taxon>Fictibacillaceae</taxon>
        <taxon>Fictibacillus</taxon>
    </lineage>
</organism>
<comment type="caution">
    <text evidence="1">The sequence shown here is derived from an EMBL/GenBank/DDBJ whole genome shotgun (WGS) entry which is preliminary data.</text>
</comment>
<protein>
    <submittedName>
        <fullName evidence="1">Uncharacterized protein</fullName>
    </submittedName>
</protein>
<dbReference type="Pfam" id="PF25846">
    <property type="entry name" value="YmzB"/>
    <property type="match status" value="1"/>
</dbReference>
<dbReference type="RefSeq" id="WP_094253353.1">
    <property type="nucleotide sequence ID" value="NZ_JBHLXL010000001.1"/>
</dbReference>
<accession>A0A235F6X2</accession>
<sequence>MSETKIIEMKDYLNSWAGQQISIRKEEAGDLDQITISLEEATFEQRDAEDEYLGDHILFLHGRAYSTGEGSQVELPSVMYEVPLDGINDVRLDNSIITFQTNRAQYAISIN</sequence>
<dbReference type="InterPro" id="IPR058926">
    <property type="entry name" value="YmzB-like"/>
</dbReference>
<dbReference type="OrthoDB" id="2966929at2"/>
<dbReference type="Proteomes" id="UP000215059">
    <property type="component" value="Unassembled WGS sequence"/>
</dbReference>
<dbReference type="AlphaFoldDB" id="A0A235F6X2"/>
<evidence type="ECO:0000313" key="2">
    <source>
        <dbReference type="Proteomes" id="UP000215059"/>
    </source>
</evidence>
<keyword evidence="2" id="KW-1185">Reference proteome</keyword>
<evidence type="ECO:0000313" key="1">
    <source>
        <dbReference type="EMBL" id="OYD56864.1"/>
    </source>
</evidence>
<dbReference type="EMBL" id="NOII01000010">
    <property type="protein sequence ID" value="OYD56864.1"/>
    <property type="molecule type" value="Genomic_DNA"/>
</dbReference>
<reference evidence="1 2" key="1">
    <citation type="submission" date="2017-07" db="EMBL/GenBank/DDBJ databases">
        <title>Fictibacillus sp. nov. GDSW-R2A3 Genome sequencing and assembly.</title>
        <authorList>
            <person name="Mayilraj S."/>
        </authorList>
    </citation>
    <scope>NUCLEOTIDE SEQUENCE [LARGE SCALE GENOMIC DNA]</scope>
    <source>
        <strain evidence="1 2">GDSW-R2A3</strain>
    </source>
</reference>
<proteinExistence type="predicted"/>
<name>A0A235F6X2_9BACL</name>